<dbReference type="PROSITE" id="PS00622">
    <property type="entry name" value="HTH_LUXR_1"/>
    <property type="match status" value="1"/>
</dbReference>
<dbReference type="InterPro" id="IPR058245">
    <property type="entry name" value="NreC/VraR/RcsB-like_REC"/>
</dbReference>
<dbReference type="PANTHER" id="PTHR43214:SF43">
    <property type="entry name" value="TWO-COMPONENT RESPONSE REGULATOR"/>
    <property type="match status" value="1"/>
</dbReference>
<evidence type="ECO:0000259" key="4">
    <source>
        <dbReference type="PROSITE" id="PS50043"/>
    </source>
</evidence>
<keyword evidence="7" id="KW-1185">Reference proteome</keyword>
<dbReference type="InterPro" id="IPR001789">
    <property type="entry name" value="Sig_transdc_resp-reg_receiver"/>
</dbReference>
<dbReference type="RefSeq" id="WP_345030541.1">
    <property type="nucleotide sequence ID" value="NZ_BAABEY010000026.1"/>
</dbReference>
<dbReference type="Gene3D" id="3.40.50.2300">
    <property type="match status" value="1"/>
</dbReference>
<feature type="domain" description="HTH luxR-type" evidence="4">
    <location>
        <begin position="145"/>
        <end position="210"/>
    </location>
</feature>
<dbReference type="InterPro" id="IPR016032">
    <property type="entry name" value="Sig_transdc_resp-reg_C-effctor"/>
</dbReference>
<dbReference type="SUPFAM" id="SSF46894">
    <property type="entry name" value="C-terminal effector domain of the bipartite response regulators"/>
    <property type="match status" value="1"/>
</dbReference>
<dbReference type="CDD" id="cd17535">
    <property type="entry name" value="REC_NarL-like"/>
    <property type="match status" value="1"/>
</dbReference>
<dbReference type="Gene3D" id="1.10.10.10">
    <property type="entry name" value="Winged helix-like DNA-binding domain superfamily/Winged helix DNA-binding domain"/>
    <property type="match status" value="1"/>
</dbReference>
<name>A0ABP8M4I0_9BACT</name>
<keyword evidence="1 3" id="KW-0597">Phosphoprotein</keyword>
<gene>
    <name evidence="6" type="ORF">GCM10023091_29490</name>
</gene>
<dbReference type="PRINTS" id="PR00038">
    <property type="entry name" value="HTHLUXR"/>
</dbReference>
<protein>
    <submittedName>
        <fullName evidence="6">Response regulator transcription factor</fullName>
    </submittedName>
</protein>
<keyword evidence="2" id="KW-0238">DNA-binding</keyword>
<dbReference type="EMBL" id="BAABEY010000026">
    <property type="protein sequence ID" value="GAA4442512.1"/>
    <property type="molecule type" value="Genomic_DNA"/>
</dbReference>
<organism evidence="6 7">
    <name type="scientific">Ravibacter arvi</name>
    <dbReference type="NCBI Taxonomy" id="2051041"/>
    <lineage>
        <taxon>Bacteria</taxon>
        <taxon>Pseudomonadati</taxon>
        <taxon>Bacteroidota</taxon>
        <taxon>Cytophagia</taxon>
        <taxon>Cytophagales</taxon>
        <taxon>Spirosomataceae</taxon>
        <taxon>Ravibacter</taxon>
    </lineage>
</organism>
<dbReference type="Proteomes" id="UP001501508">
    <property type="component" value="Unassembled WGS sequence"/>
</dbReference>
<dbReference type="Pfam" id="PF00196">
    <property type="entry name" value="GerE"/>
    <property type="match status" value="1"/>
</dbReference>
<evidence type="ECO:0000259" key="5">
    <source>
        <dbReference type="PROSITE" id="PS50110"/>
    </source>
</evidence>
<dbReference type="Pfam" id="PF00072">
    <property type="entry name" value="Response_reg"/>
    <property type="match status" value="1"/>
</dbReference>
<comment type="caution">
    <text evidence="6">The sequence shown here is derived from an EMBL/GenBank/DDBJ whole genome shotgun (WGS) entry which is preliminary data.</text>
</comment>
<evidence type="ECO:0000256" key="1">
    <source>
        <dbReference type="ARBA" id="ARBA00022553"/>
    </source>
</evidence>
<dbReference type="PROSITE" id="PS50043">
    <property type="entry name" value="HTH_LUXR_2"/>
    <property type="match status" value="1"/>
</dbReference>
<dbReference type="InterPro" id="IPR039420">
    <property type="entry name" value="WalR-like"/>
</dbReference>
<sequence length="213" mass="23986">MKRIEVAIVDDHAVVIDGLVAMLSSCDEIRIVYTTHNGRDLLEYLQANVPDVLLMDIQMPEIGGIELARLVLQRQPKVKIIAFSSFDDSGYVKSVMRKGAKGYLLKNSDKQTIIRAIGRVMSGEEFLDDAIKNIILQETITGRRRSIYEIPLTKREKELVKLIAEGHSSQEIADKLYISLRTVETHRLNIKQKMGVKNTAGLLKEAVKRGLID</sequence>
<accession>A0ABP8M4I0</accession>
<feature type="modified residue" description="4-aspartylphosphate" evidence="3">
    <location>
        <position position="56"/>
    </location>
</feature>
<dbReference type="InterPro" id="IPR000792">
    <property type="entry name" value="Tscrpt_reg_LuxR_C"/>
</dbReference>
<evidence type="ECO:0000313" key="7">
    <source>
        <dbReference type="Proteomes" id="UP001501508"/>
    </source>
</evidence>
<dbReference type="PANTHER" id="PTHR43214">
    <property type="entry name" value="TWO-COMPONENT RESPONSE REGULATOR"/>
    <property type="match status" value="1"/>
</dbReference>
<dbReference type="PROSITE" id="PS50110">
    <property type="entry name" value="RESPONSE_REGULATORY"/>
    <property type="match status" value="1"/>
</dbReference>
<evidence type="ECO:0000256" key="3">
    <source>
        <dbReference type="PROSITE-ProRule" id="PRU00169"/>
    </source>
</evidence>
<reference evidence="7" key="1">
    <citation type="journal article" date="2019" name="Int. J. Syst. Evol. Microbiol.">
        <title>The Global Catalogue of Microorganisms (GCM) 10K type strain sequencing project: providing services to taxonomists for standard genome sequencing and annotation.</title>
        <authorList>
            <consortium name="The Broad Institute Genomics Platform"/>
            <consortium name="The Broad Institute Genome Sequencing Center for Infectious Disease"/>
            <person name="Wu L."/>
            <person name="Ma J."/>
        </authorList>
    </citation>
    <scope>NUCLEOTIDE SEQUENCE [LARGE SCALE GENOMIC DNA]</scope>
    <source>
        <strain evidence="7">JCM 31920</strain>
    </source>
</reference>
<proteinExistence type="predicted"/>
<dbReference type="InterPro" id="IPR036388">
    <property type="entry name" value="WH-like_DNA-bd_sf"/>
</dbReference>
<dbReference type="SMART" id="SM00448">
    <property type="entry name" value="REC"/>
    <property type="match status" value="1"/>
</dbReference>
<dbReference type="SUPFAM" id="SSF52172">
    <property type="entry name" value="CheY-like"/>
    <property type="match status" value="1"/>
</dbReference>
<evidence type="ECO:0000256" key="2">
    <source>
        <dbReference type="ARBA" id="ARBA00023125"/>
    </source>
</evidence>
<feature type="domain" description="Response regulatory" evidence="5">
    <location>
        <begin position="5"/>
        <end position="121"/>
    </location>
</feature>
<dbReference type="InterPro" id="IPR011006">
    <property type="entry name" value="CheY-like_superfamily"/>
</dbReference>
<dbReference type="SMART" id="SM00421">
    <property type="entry name" value="HTH_LUXR"/>
    <property type="match status" value="1"/>
</dbReference>
<dbReference type="CDD" id="cd06170">
    <property type="entry name" value="LuxR_C_like"/>
    <property type="match status" value="1"/>
</dbReference>
<evidence type="ECO:0000313" key="6">
    <source>
        <dbReference type="EMBL" id="GAA4442512.1"/>
    </source>
</evidence>